<organism evidence="1 2">
    <name type="scientific">Beta vulgaris subsp. vulgaris</name>
    <name type="common">Beet</name>
    <dbReference type="NCBI Taxonomy" id="3555"/>
    <lineage>
        <taxon>Eukaryota</taxon>
        <taxon>Viridiplantae</taxon>
        <taxon>Streptophyta</taxon>
        <taxon>Embryophyta</taxon>
        <taxon>Tracheophyta</taxon>
        <taxon>Spermatophyta</taxon>
        <taxon>Magnoliopsida</taxon>
        <taxon>eudicotyledons</taxon>
        <taxon>Gunneridae</taxon>
        <taxon>Pentapetalae</taxon>
        <taxon>Caryophyllales</taxon>
        <taxon>Chenopodiaceae</taxon>
        <taxon>Betoideae</taxon>
        <taxon>Beta</taxon>
    </lineage>
</organism>
<dbReference type="Gramene" id="KMS97295">
    <property type="protein sequence ID" value="KMS97295"/>
    <property type="gene ID" value="BVRB_6g156360"/>
</dbReference>
<keyword evidence="2" id="KW-1185">Reference proteome</keyword>
<protein>
    <submittedName>
        <fullName evidence="1">Uncharacterized protein</fullName>
    </submittedName>
</protein>
<name>A0A0J8E2G0_BETVV</name>
<accession>A0A0J8E2G0</accession>
<dbReference type="EMBL" id="KQ090335">
    <property type="protein sequence ID" value="KMS97295.1"/>
    <property type="molecule type" value="Genomic_DNA"/>
</dbReference>
<sequence length="35" mass="4069">MLKRSIVLKFSSSQVLKFNLIMNFNLVSQLIQQLS</sequence>
<evidence type="ECO:0000313" key="1">
    <source>
        <dbReference type="EMBL" id="KMS97295.1"/>
    </source>
</evidence>
<proteinExistence type="predicted"/>
<dbReference type="Proteomes" id="UP000035740">
    <property type="component" value="Unassembled WGS sequence"/>
</dbReference>
<evidence type="ECO:0000313" key="2">
    <source>
        <dbReference type="Proteomes" id="UP000035740"/>
    </source>
</evidence>
<gene>
    <name evidence="1" type="ORF">BVRB_6g156360</name>
</gene>
<dbReference type="AlphaFoldDB" id="A0A0J8E2G0"/>
<reference evidence="1 2" key="1">
    <citation type="journal article" date="2014" name="Nature">
        <title>The genome of the recently domesticated crop plant sugar beet (Beta vulgaris).</title>
        <authorList>
            <person name="Dohm J.C."/>
            <person name="Minoche A.E."/>
            <person name="Holtgrawe D."/>
            <person name="Capella-Gutierrez S."/>
            <person name="Zakrzewski F."/>
            <person name="Tafer H."/>
            <person name="Rupp O."/>
            <person name="Sorensen T.R."/>
            <person name="Stracke R."/>
            <person name="Reinhardt R."/>
            <person name="Goesmann A."/>
            <person name="Kraft T."/>
            <person name="Schulz B."/>
            <person name="Stadler P.F."/>
            <person name="Schmidt T."/>
            <person name="Gabaldon T."/>
            <person name="Lehrach H."/>
            <person name="Weisshaar B."/>
            <person name="Himmelbauer H."/>
        </authorList>
    </citation>
    <scope>NUCLEOTIDE SEQUENCE [LARGE SCALE GENOMIC DNA]</scope>
    <source>
        <tissue evidence="1">Taproot</tissue>
    </source>
</reference>